<evidence type="ECO:0000313" key="9">
    <source>
        <dbReference type="Proteomes" id="UP000604825"/>
    </source>
</evidence>
<dbReference type="PANTHER" id="PTHR31989">
    <property type="entry name" value="NAC DOMAIN-CONTAINING PROTEIN 82-RELATED"/>
    <property type="match status" value="1"/>
</dbReference>
<evidence type="ECO:0000313" key="8">
    <source>
        <dbReference type="EMBL" id="CAD6343981.1"/>
    </source>
</evidence>
<dbReference type="InterPro" id="IPR003441">
    <property type="entry name" value="NAC-dom"/>
</dbReference>
<accession>A0A811SM51</accession>
<keyword evidence="9" id="KW-1185">Reference proteome</keyword>
<dbReference type="Gene3D" id="2.170.150.80">
    <property type="entry name" value="NAC domain"/>
    <property type="match status" value="1"/>
</dbReference>
<evidence type="ECO:0000256" key="1">
    <source>
        <dbReference type="ARBA" id="ARBA00004123"/>
    </source>
</evidence>
<dbReference type="GO" id="GO:0003677">
    <property type="term" value="F:DNA binding"/>
    <property type="evidence" value="ECO:0007669"/>
    <property type="project" value="UniProtKB-KW"/>
</dbReference>
<dbReference type="Pfam" id="PF02365">
    <property type="entry name" value="NAM"/>
    <property type="match status" value="1"/>
</dbReference>
<protein>
    <recommendedName>
        <fullName evidence="7">NAC domain-containing protein</fullName>
    </recommendedName>
</protein>
<feature type="domain" description="NAC" evidence="7">
    <location>
        <begin position="10"/>
        <end position="159"/>
    </location>
</feature>
<feature type="region of interest" description="Disordered" evidence="6">
    <location>
        <begin position="346"/>
        <end position="367"/>
    </location>
</feature>
<dbReference type="GO" id="GO:0006355">
    <property type="term" value="P:regulation of DNA-templated transcription"/>
    <property type="evidence" value="ECO:0007669"/>
    <property type="project" value="InterPro"/>
</dbReference>
<proteinExistence type="predicted"/>
<evidence type="ECO:0000256" key="4">
    <source>
        <dbReference type="ARBA" id="ARBA00023163"/>
    </source>
</evidence>
<reference evidence="8" key="1">
    <citation type="submission" date="2020-10" db="EMBL/GenBank/DDBJ databases">
        <authorList>
            <person name="Han B."/>
            <person name="Lu T."/>
            <person name="Zhao Q."/>
            <person name="Huang X."/>
            <person name="Zhao Y."/>
        </authorList>
    </citation>
    <scope>NUCLEOTIDE SEQUENCE</scope>
</reference>
<dbReference type="PROSITE" id="PS51005">
    <property type="entry name" value="NAC"/>
    <property type="match status" value="1"/>
</dbReference>
<feature type="compositionally biased region" description="Low complexity" evidence="6">
    <location>
        <begin position="263"/>
        <end position="277"/>
    </location>
</feature>
<evidence type="ECO:0000256" key="6">
    <source>
        <dbReference type="SAM" id="MobiDB-lite"/>
    </source>
</evidence>
<evidence type="ECO:0000259" key="7">
    <source>
        <dbReference type="PROSITE" id="PS51005"/>
    </source>
</evidence>
<organism evidence="8 9">
    <name type="scientific">Miscanthus lutarioriparius</name>
    <dbReference type="NCBI Taxonomy" id="422564"/>
    <lineage>
        <taxon>Eukaryota</taxon>
        <taxon>Viridiplantae</taxon>
        <taxon>Streptophyta</taxon>
        <taxon>Embryophyta</taxon>
        <taxon>Tracheophyta</taxon>
        <taxon>Spermatophyta</taxon>
        <taxon>Magnoliopsida</taxon>
        <taxon>Liliopsida</taxon>
        <taxon>Poales</taxon>
        <taxon>Poaceae</taxon>
        <taxon>PACMAD clade</taxon>
        <taxon>Panicoideae</taxon>
        <taxon>Andropogonodae</taxon>
        <taxon>Andropogoneae</taxon>
        <taxon>Saccharinae</taxon>
        <taxon>Miscanthus</taxon>
    </lineage>
</organism>
<dbReference type="AlphaFoldDB" id="A0A811SM51"/>
<feature type="region of interest" description="Disordered" evidence="6">
    <location>
        <begin position="434"/>
        <end position="476"/>
    </location>
</feature>
<gene>
    <name evidence="8" type="ORF">NCGR_LOCUS68079</name>
</gene>
<comment type="subcellular location">
    <subcellularLocation>
        <location evidence="1">Nucleus</location>
    </subcellularLocation>
</comment>
<dbReference type="Proteomes" id="UP000604825">
    <property type="component" value="Unassembled WGS sequence"/>
</dbReference>
<evidence type="ECO:0000256" key="3">
    <source>
        <dbReference type="ARBA" id="ARBA00023125"/>
    </source>
</evidence>
<keyword evidence="4" id="KW-0804">Transcription</keyword>
<dbReference type="EMBL" id="CAJGYO010000865">
    <property type="protein sequence ID" value="CAD6343981.1"/>
    <property type="molecule type" value="Genomic_DNA"/>
</dbReference>
<feature type="compositionally biased region" description="Pro residues" evidence="6">
    <location>
        <begin position="321"/>
        <end position="332"/>
    </location>
</feature>
<keyword evidence="5" id="KW-0539">Nucleus</keyword>
<evidence type="ECO:0000256" key="2">
    <source>
        <dbReference type="ARBA" id="ARBA00023015"/>
    </source>
</evidence>
<dbReference type="SUPFAM" id="SSF101941">
    <property type="entry name" value="NAC domain"/>
    <property type="match status" value="1"/>
</dbReference>
<dbReference type="InterPro" id="IPR036093">
    <property type="entry name" value="NAC_dom_sf"/>
</dbReference>
<name>A0A811SM51_9POAL</name>
<sequence length="476" mass="50781">MALALGAEIFSRGFRFLPTPQEAVTYYLPRLVAGKPLHDAVRPVVHHADVYACAPADLARHFCPLPRTGDRFFFTPSAASRTRAAQASRAGSWHAQNTVDIKGRGDAKVGELKKLRYKMSGGVYTDWLMDEYSCCCCSDQEEGAVAGESQFVLCKMYVSPRAAPTSAAHQESAAYFFTLRPPPPAASAAVIMQPAPAAAPKRPAPPQDAMSPPCAKRMRGPAVLPTPPQQQPLTPPALTLSSLTDVRNMPLAPPQPSAPRRGSTTPSATQPSPQSSARWSASPSTTRPPLAAVRMMAFARPQPFAPPRGSMTPLSTQPSPASAPPAAPPAPTRAPLAAVRKMSFATPQPCAPRRGSTTRLATQPWPASAPPLAPPVPIHPAMQPHRSPMPLPAPPQKVPLLPTPPGVRACHVPLQVPVQSKQRRILDPFEATMLRDEAEEQTVAAAPHPPPPPAPTPGLQDEDKEDWDDLAKALEI</sequence>
<feature type="compositionally biased region" description="Polar residues" evidence="6">
    <location>
        <begin position="278"/>
        <end position="287"/>
    </location>
</feature>
<dbReference type="OrthoDB" id="696608at2759"/>
<feature type="compositionally biased region" description="Pro residues" evidence="6">
    <location>
        <begin position="224"/>
        <end position="235"/>
    </location>
</feature>
<evidence type="ECO:0000256" key="5">
    <source>
        <dbReference type="ARBA" id="ARBA00023242"/>
    </source>
</evidence>
<comment type="caution">
    <text evidence="8">The sequence shown here is derived from an EMBL/GenBank/DDBJ whole genome shotgun (WGS) entry which is preliminary data.</text>
</comment>
<feature type="region of interest" description="Disordered" evidence="6">
    <location>
        <begin position="194"/>
        <end position="287"/>
    </location>
</feature>
<keyword evidence="2" id="KW-0805">Transcription regulation</keyword>
<keyword evidence="3" id="KW-0238">DNA-binding</keyword>
<dbReference type="GO" id="GO:0005634">
    <property type="term" value="C:nucleus"/>
    <property type="evidence" value="ECO:0007669"/>
    <property type="project" value="UniProtKB-SubCell"/>
</dbReference>
<feature type="region of interest" description="Disordered" evidence="6">
    <location>
        <begin position="301"/>
        <end position="332"/>
    </location>
</feature>
<feature type="compositionally biased region" description="Pro residues" evidence="6">
    <location>
        <begin position="447"/>
        <end position="456"/>
    </location>
</feature>